<name>A0A0R0M727_9MICR</name>
<dbReference type="InterPro" id="IPR008594">
    <property type="entry name" value="DcpS/DCS2"/>
</dbReference>
<dbReference type="GO" id="GO:0000290">
    <property type="term" value="P:deadenylation-dependent decapping of nuclear-transcribed mRNA"/>
    <property type="evidence" value="ECO:0007669"/>
    <property type="project" value="InterPro"/>
</dbReference>
<proteinExistence type="predicted"/>
<evidence type="ECO:0000256" key="1">
    <source>
        <dbReference type="SAM" id="MobiDB-lite"/>
    </source>
</evidence>
<dbReference type="Pfam" id="PF11969">
    <property type="entry name" value="DcpS_C"/>
    <property type="match status" value="1"/>
</dbReference>
<sequence>MDDQFKTTALYHLSQINSIDKEWSVKQSTMLTGKMNDNEQFLIVMEGQLSMNNTGTGDVKADDGNGVVNEENVKAGDGNGVVNEKNVKVGDGNGTVVCSGNVKASTNNITSHTNNDTSHTNNDTSHTNNITSHTNNDTSHTNNITSHTNNITANTNNDTSHTNNITANTNNITANTNNITADTNTQVKQVFKNKIINHLKSYTLVTKNPPYFSYHSGDKYFILITPCTEHHIAKYSPVSYKRETYDQYQKYLKESKLSCEWIKQIINGEKEEIIAQNEISVIIPSYKWNKKDISDLYLLAFFKDDQIFTLRELKQQQLENVKNFIFKTVKEKYGILSDQIMLFFHYRPSYYHCHVHITNIAKLHLGMVVGRGVLLDDVLENLKLDSEYYKKRDMFYIG</sequence>
<dbReference type="GO" id="GO:0000932">
    <property type="term" value="C:P-body"/>
    <property type="evidence" value="ECO:0007669"/>
    <property type="project" value="TreeGrafter"/>
</dbReference>
<dbReference type="PANTHER" id="PTHR12978:SF0">
    <property type="entry name" value="M7GPPPX DIPHOSPHATASE"/>
    <property type="match status" value="1"/>
</dbReference>
<dbReference type="PANTHER" id="PTHR12978">
    <property type="entry name" value="HISTIDINE TRIAD HIT PROTEIN MEMBER"/>
    <property type="match status" value="1"/>
</dbReference>
<keyword evidence="3" id="KW-1185">Reference proteome</keyword>
<feature type="region of interest" description="Disordered" evidence="1">
    <location>
        <begin position="108"/>
        <end position="166"/>
    </location>
</feature>
<dbReference type="Proteomes" id="UP000051530">
    <property type="component" value="Unassembled WGS sequence"/>
</dbReference>
<dbReference type="VEuPathDB" id="MicrosporidiaDB:M153_100046389"/>
<evidence type="ECO:0000313" key="2">
    <source>
        <dbReference type="EMBL" id="KRH95300.1"/>
    </source>
</evidence>
<dbReference type="OrthoDB" id="10264956at2759"/>
<dbReference type="AlphaFoldDB" id="A0A0R0M727"/>
<dbReference type="SUPFAM" id="SSF54197">
    <property type="entry name" value="HIT-like"/>
    <property type="match status" value="1"/>
</dbReference>
<dbReference type="GO" id="GO:0000340">
    <property type="term" value="F:RNA 7-methylguanosine cap binding"/>
    <property type="evidence" value="ECO:0007669"/>
    <property type="project" value="TreeGrafter"/>
</dbReference>
<dbReference type="Gene3D" id="3.30.428.10">
    <property type="entry name" value="HIT-like"/>
    <property type="match status" value="1"/>
</dbReference>
<dbReference type="InterPro" id="IPR036265">
    <property type="entry name" value="HIT-like_sf"/>
</dbReference>
<gene>
    <name evidence="2" type="ORF">M153_100046389</name>
</gene>
<organism evidence="2 3">
    <name type="scientific">Pseudoloma neurophilia</name>
    <dbReference type="NCBI Taxonomy" id="146866"/>
    <lineage>
        <taxon>Eukaryota</taxon>
        <taxon>Fungi</taxon>
        <taxon>Fungi incertae sedis</taxon>
        <taxon>Microsporidia</taxon>
        <taxon>Pseudoloma</taxon>
    </lineage>
</organism>
<dbReference type="EMBL" id="LGUB01000001">
    <property type="protein sequence ID" value="KRH95300.1"/>
    <property type="molecule type" value="Genomic_DNA"/>
</dbReference>
<dbReference type="GO" id="GO:0005634">
    <property type="term" value="C:nucleus"/>
    <property type="evidence" value="ECO:0007669"/>
    <property type="project" value="TreeGrafter"/>
</dbReference>
<comment type="caution">
    <text evidence="2">The sequence shown here is derived from an EMBL/GenBank/DDBJ whole genome shotgun (WGS) entry which is preliminary data.</text>
</comment>
<reference evidence="2 3" key="1">
    <citation type="submission" date="2015-07" db="EMBL/GenBank/DDBJ databases">
        <title>The genome of Pseudoloma neurophilia, a relevant intracellular parasite of the zebrafish.</title>
        <authorList>
            <person name="Ndikumana S."/>
            <person name="Pelin A."/>
            <person name="Sanders J."/>
            <person name="Corradi N."/>
        </authorList>
    </citation>
    <scope>NUCLEOTIDE SEQUENCE [LARGE SCALE GENOMIC DNA]</scope>
    <source>
        <strain evidence="2 3">MK1</strain>
    </source>
</reference>
<evidence type="ECO:0008006" key="4">
    <source>
        <dbReference type="Google" id="ProtNLM"/>
    </source>
</evidence>
<dbReference type="GO" id="GO:0016787">
    <property type="term" value="F:hydrolase activity"/>
    <property type="evidence" value="ECO:0007669"/>
    <property type="project" value="InterPro"/>
</dbReference>
<dbReference type="Gene3D" id="3.30.2240.10">
    <property type="entry name" value="mRNA decapping enzyme DcpS N-terminal domain"/>
    <property type="match status" value="1"/>
</dbReference>
<evidence type="ECO:0000313" key="3">
    <source>
        <dbReference type="Proteomes" id="UP000051530"/>
    </source>
</evidence>
<protein>
    <recommendedName>
        <fullName evidence="4">Scavenger mRNA decapping enzyme</fullName>
    </recommendedName>
</protein>
<accession>A0A0R0M727</accession>